<accession>A0A7E4W2D0</accession>
<evidence type="ECO:0000313" key="2">
    <source>
        <dbReference type="Proteomes" id="UP000492821"/>
    </source>
</evidence>
<organism evidence="2 3">
    <name type="scientific">Panagrellus redivivus</name>
    <name type="common">Microworm</name>
    <dbReference type="NCBI Taxonomy" id="6233"/>
    <lineage>
        <taxon>Eukaryota</taxon>
        <taxon>Metazoa</taxon>
        <taxon>Ecdysozoa</taxon>
        <taxon>Nematoda</taxon>
        <taxon>Chromadorea</taxon>
        <taxon>Rhabditida</taxon>
        <taxon>Tylenchina</taxon>
        <taxon>Panagrolaimomorpha</taxon>
        <taxon>Panagrolaimoidea</taxon>
        <taxon>Panagrolaimidae</taxon>
        <taxon>Panagrellus</taxon>
    </lineage>
</organism>
<dbReference type="WBParaSite" id="Pan_g5712.t1">
    <property type="protein sequence ID" value="Pan_g5712.t1"/>
    <property type="gene ID" value="Pan_g5712"/>
</dbReference>
<proteinExistence type="predicted"/>
<evidence type="ECO:0000259" key="1">
    <source>
        <dbReference type="Pfam" id="PF21599"/>
    </source>
</evidence>
<protein>
    <submittedName>
        <fullName evidence="3">Protein FAR1-RELATED SEQUENCE</fullName>
    </submittedName>
</protein>
<dbReference type="Pfam" id="PF21599">
    <property type="entry name" value="ZSWIM3_N"/>
    <property type="match status" value="1"/>
</dbReference>
<reference evidence="3" key="2">
    <citation type="submission" date="2020-10" db="UniProtKB">
        <authorList>
            <consortium name="WormBaseParasite"/>
        </authorList>
    </citation>
    <scope>IDENTIFICATION</scope>
</reference>
<dbReference type="AlphaFoldDB" id="A0A7E4W2D0"/>
<dbReference type="Proteomes" id="UP000492821">
    <property type="component" value="Unassembled WGS sequence"/>
</dbReference>
<reference evidence="2" key="1">
    <citation type="journal article" date="2013" name="Genetics">
        <title>The draft genome and transcriptome of Panagrellus redivivus are shaped by the harsh demands of a free-living lifestyle.</title>
        <authorList>
            <person name="Srinivasan J."/>
            <person name="Dillman A.R."/>
            <person name="Macchietto M.G."/>
            <person name="Heikkinen L."/>
            <person name="Lakso M."/>
            <person name="Fracchia K.M."/>
            <person name="Antoshechkin I."/>
            <person name="Mortazavi A."/>
            <person name="Wong G."/>
            <person name="Sternberg P.W."/>
        </authorList>
    </citation>
    <scope>NUCLEOTIDE SEQUENCE [LARGE SCALE GENOMIC DNA]</scope>
    <source>
        <strain evidence="2">MT8872</strain>
    </source>
</reference>
<sequence>MSDAENTPMEPIDVKPVLPLVPSAASDTYADCIFKGARFRDFHHFLAGLKAYQEKTFTVYTVDGSALLRDSNHPELVEKYRYSYAIFKCQHFGKSRKRGKGERQHVKTLKLKCDSYMRLKLNRETMDMEISVLVEHHNHVCAPPQLDAKGRKILPQVIENSPEAPVVQRAMNNRPTPYSRPARAPLAAINRSFPMASGQNYVGRGESSRLPPTPRRVSQMFEYMHPDSETARVQKLRVEMLEHLAVINTIPMEEVELRNATARKLVPLIKKFLPNSFISQQWEELAALRQRME</sequence>
<dbReference type="InterPro" id="IPR048325">
    <property type="entry name" value="ZSWIM3_N"/>
</dbReference>
<evidence type="ECO:0000313" key="3">
    <source>
        <dbReference type="WBParaSite" id="Pan_g5712.t1"/>
    </source>
</evidence>
<name>A0A7E4W2D0_PANRE</name>
<feature type="domain" description="ZSWIM3 N-terminal" evidence="1">
    <location>
        <begin position="36"/>
        <end position="139"/>
    </location>
</feature>
<keyword evidence="2" id="KW-1185">Reference proteome</keyword>